<feature type="compositionally biased region" description="Polar residues" evidence="1">
    <location>
        <begin position="11"/>
        <end position="20"/>
    </location>
</feature>
<dbReference type="OrthoDB" id="3596768at2759"/>
<evidence type="ECO:0000313" key="3">
    <source>
        <dbReference type="Proteomes" id="UP000578531"/>
    </source>
</evidence>
<feature type="compositionally biased region" description="Low complexity" evidence="1">
    <location>
        <begin position="202"/>
        <end position="215"/>
    </location>
</feature>
<comment type="caution">
    <text evidence="2">The sequence shown here is derived from an EMBL/GenBank/DDBJ whole genome shotgun (WGS) entry which is preliminary data.</text>
</comment>
<protein>
    <submittedName>
        <fullName evidence="2">Uncharacterized protein</fullName>
    </submittedName>
</protein>
<feature type="compositionally biased region" description="Basic and acidic residues" evidence="1">
    <location>
        <begin position="1"/>
        <end position="10"/>
    </location>
</feature>
<evidence type="ECO:0000313" key="2">
    <source>
        <dbReference type="EMBL" id="KAF6225334.1"/>
    </source>
</evidence>
<keyword evidence="3" id="KW-1185">Reference proteome</keyword>
<dbReference type="EMBL" id="JACCJC010000105">
    <property type="protein sequence ID" value="KAF6225334.1"/>
    <property type="molecule type" value="Genomic_DNA"/>
</dbReference>
<dbReference type="Proteomes" id="UP000578531">
    <property type="component" value="Unassembled WGS sequence"/>
</dbReference>
<organism evidence="2 3">
    <name type="scientific">Letharia columbiana</name>
    <dbReference type="NCBI Taxonomy" id="112416"/>
    <lineage>
        <taxon>Eukaryota</taxon>
        <taxon>Fungi</taxon>
        <taxon>Dikarya</taxon>
        <taxon>Ascomycota</taxon>
        <taxon>Pezizomycotina</taxon>
        <taxon>Lecanoromycetes</taxon>
        <taxon>OSLEUM clade</taxon>
        <taxon>Lecanoromycetidae</taxon>
        <taxon>Lecanorales</taxon>
        <taxon>Lecanorineae</taxon>
        <taxon>Parmeliaceae</taxon>
        <taxon>Letharia</taxon>
    </lineage>
</organism>
<sequence length="379" mass="42744">MDSKDKKPDSSETPPDTMTLHQLKDMLNKGVEPTDTDERIEQFVSWRIQDYNENKWESLSDIFAEEFRLFAKEDFEALSKEQQYGLRNCLRNNGVYVKKGRGVSMAESLANVVQEETPWPLDDENRPPPKHQYPPQQQPYQPYRPENTVPLPRNSQFSHSSLGPTNQLSRIPLQSIPPHSNCRGYHSSPPSPYPSDGPPRQPQLQSMQSIQQQQPEDTTALLSQDFEIKEQAVAEDIKEQAVAEEIKEQAVAEEIKEQAVAEDIKEQAVAEDIKEQAVAEDSLKSTTKKSITSSSPVNTSQLSAVLRPRTISILREPTFSLSTARIQHTSNLAPPFASQHAYFLAPLFASQHGHFLASWLASPLGYIRDTERRKAIGQG</sequence>
<feature type="compositionally biased region" description="Polar residues" evidence="1">
    <location>
        <begin position="153"/>
        <end position="169"/>
    </location>
</feature>
<proteinExistence type="predicted"/>
<feature type="region of interest" description="Disordered" evidence="1">
    <location>
        <begin position="1"/>
        <end position="22"/>
    </location>
</feature>
<evidence type="ECO:0000256" key="1">
    <source>
        <dbReference type="SAM" id="MobiDB-lite"/>
    </source>
</evidence>
<dbReference type="RefSeq" id="XP_037158463.1">
    <property type="nucleotide sequence ID" value="XM_037314653.1"/>
</dbReference>
<feature type="region of interest" description="Disordered" evidence="1">
    <location>
        <begin position="118"/>
        <end position="218"/>
    </location>
</feature>
<gene>
    <name evidence="2" type="ORF">HO173_012819</name>
</gene>
<reference evidence="2 3" key="1">
    <citation type="journal article" date="2020" name="Genomics">
        <title>Complete, high-quality genomes from long-read metagenomic sequencing of two wolf lichen thalli reveals enigmatic genome architecture.</title>
        <authorList>
            <person name="McKenzie S.K."/>
            <person name="Walston R.F."/>
            <person name="Allen J.L."/>
        </authorList>
    </citation>
    <scope>NUCLEOTIDE SEQUENCE [LARGE SCALE GENOMIC DNA]</scope>
    <source>
        <strain evidence="2">WasteWater2</strain>
    </source>
</reference>
<dbReference type="AlphaFoldDB" id="A0A8H6FEX4"/>
<feature type="compositionally biased region" description="Pro residues" evidence="1">
    <location>
        <begin position="189"/>
        <end position="201"/>
    </location>
</feature>
<name>A0A8H6FEX4_9LECA</name>
<accession>A0A8H6FEX4</accession>
<dbReference type="GeneID" id="59294452"/>
<feature type="compositionally biased region" description="Low complexity" evidence="1">
    <location>
        <begin position="133"/>
        <end position="145"/>
    </location>
</feature>